<name>A0A5E4R918_9BURK</name>
<dbReference type="EMBL" id="CABPSL010000001">
    <property type="protein sequence ID" value="VVD59114.1"/>
    <property type="molecule type" value="Genomic_DNA"/>
</dbReference>
<gene>
    <name evidence="1" type="ORF">PCE31106_00003</name>
</gene>
<dbReference type="AlphaFoldDB" id="A0A5E4R918"/>
<dbReference type="Proteomes" id="UP000384354">
    <property type="component" value="Unassembled WGS sequence"/>
</dbReference>
<sequence length="92" mass="10145">MVTFCPMPVMFPPATISLPRTSKSLPAAILTLPLTLPIRVPVWVTLLSLAQSFCSLVPYEIPTPPDEPRPVLVSSWNERVSLTLCVESIRKS</sequence>
<accession>A0A5E4R918</accession>
<organism evidence="1 2">
    <name type="scientific">Pandoraea cepalis</name>
    <dbReference type="NCBI Taxonomy" id="2508294"/>
    <lineage>
        <taxon>Bacteria</taxon>
        <taxon>Pseudomonadati</taxon>
        <taxon>Pseudomonadota</taxon>
        <taxon>Betaproteobacteria</taxon>
        <taxon>Burkholderiales</taxon>
        <taxon>Burkholderiaceae</taxon>
        <taxon>Pandoraea</taxon>
    </lineage>
</organism>
<proteinExistence type="predicted"/>
<protein>
    <submittedName>
        <fullName evidence="1">Uncharacterized protein</fullName>
    </submittedName>
</protein>
<evidence type="ECO:0000313" key="2">
    <source>
        <dbReference type="Proteomes" id="UP000384354"/>
    </source>
</evidence>
<evidence type="ECO:0000313" key="1">
    <source>
        <dbReference type="EMBL" id="VVD59114.1"/>
    </source>
</evidence>
<reference evidence="1 2" key="1">
    <citation type="submission" date="2019-08" db="EMBL/GenBank/DDBJ databases">
        <authorList>
            <person name="Peeters C."/>
        </authorList>
    </citation>
    <scope>NUCLEOTIDE SEQUENCE [LARGE SCALE GENOMIC DNA]</scope>
    <source>
        <strain evidence="1 2">LMG 31106</strain>
    </source>
</reference>